<proteinExistence type="predicted"/>
<dbReference type="EMBL" id="QBKU01000001">
    <property type="protein sequence ID" value="PTX75817.1"/>
    <property type="molecule type" value="Genomic_DNA"/>
</dbReference>
<dbReference type="RefSeq" id="WP_025047344.1">
    <property type="nucleotide sequence ID" value="NZ_QBKU01000001.1"/>
</dbReference>
<dbReference type="AlphaFoldDB" id="A0A2T6CK05"/>
<gene>
    <name evidence="1" type="ORF">C8N31_101478</name>
</gene>
<accession>A0A2T6CK05</accession>
<dbReference type="InterPro" id="IPR025048">
    <property type="entry name" value="DUF3987"/>
</dbReference>
<comment type="caution">
    <text evidence="1">The sequence shown here is derived from an EMBL/GenBank/DDBJ whole genome shotgun (WGS) entry which is preliminary data.</text>
</comment>
<dbReference type="OrthoDB" id="9067983at2"/>
<sequence length="505" mass="53873">MTVLKPTPFVEEGPQPLLREIPKGEAYPVHALGPLRAVVEAVQATTQAPVAIAAQSALSVASLAVQAHADVETLAGYAPVSLFCLTVAQSGERKSGCDKLVMSGLREIERGRASDYRDELAAWDCDHKLWSAKRDRMVKEAAGSNAAKARDAEADLANLGPAPAQPQSPKITTAEPTLEGLVKLYLTGQPSLGLFSDEGGGFLGGHAMNSDNRLKTVAGLSGLWGGDALDRVRAGDGATTLYGRRLAAHLMVQPVAARPLLADPVASGQGFLARFLITEPPSAIGTRLGQTGENVADVAIVAASARLSGILGHPMPTVEGNLHELEPRALRLSDEAKKLLFGYYRSTELEQAPGGKLEQVKSFASKSPEQAARIAGVLTLWSDLGATIVNSEAMICAIELAQFYLWEAKRLAEAATVSEEIDRAEMLRHWILDSWPTIAAGQNRDAATIVPRDVVVMGPNTLRETNAVKKLMSVLESHGWLLRLEQGVVIDGKARQLAYRIVRAS</sequence>
<reference evidence="1 2" key="1">
    <citation type="submission" date="2018-04" db="EMBL/GenBank/DDBJ databases">
        <title>Genomic Encyclopedia of Archaeal and Bacterial Type Strains, Phase II (KMG-II): from individual species to whole genera.</title>
        <authorList>
            <person name="Goeker M."/>
        </authorList>
    </citation>
    <scope>NUCLEOTIDE SEQUENCE [LARGE SCALE GENOMIC DNA]</scope>
    <source>
        <strain evidence="1 2">DSM 12244</strain>
    </source>
</reference>
<organism evidence="1 2">
    <name type="scientific">Sulfitobacter mediterraneus</name>
    <dbReference type="NCBI Taxonomy" id="83219"/>
    <lineage>
        <taxon>Bacteria</taxon>
        <taxon>Pseudomonadati</taxon>
        <taxon>Pseudomonadota</taxon>
        <taxon>Alphaproteobacteria</taxon>
        <taxon>Rhodobacterales</taxon>
        <taxon>Roseobacteraceae</taxon>
        <taxon>Sulfitobacter</taxon>
    </lineage>
</organism>
<dbReference type="Pfam" id="PF13148">
    <property type="entry name" value="DUF3987"/>
    <property type="match status" value="1"/>
</dbReference>
<dbReference type="Proteomes" id="UP000244092">
    <property type="component" value="Unassembled WGS sequence"/>
</dbReference>
<evidence type="ECO:0000313" key="1">
    <source>
        <dbReference type="EMBL" id="PTX75817.1"/>
    </source>
</evidence>
<evidence type="ECO:0000313" key="2">
    <source>
        <dbReference type="Proteomes" id="UP000244092"/>
    </source>
</evidence>
<name>A0A2T6CK05_9RHOB</name>
<protein>
    <submittedName>
        <fullName evidence="1">Uncharacterized protein DUF3987</fullName>
    </submittedName>
</protein>